<protein>
    <recommendedName>
        <fullName evidence="6">Gfo/Idh/MocA-like oxidoreductase N-terminal domain-containing protein</fullName>
    </recommendedName>
</protein>
<feature type="domain" description="Gfo/Idh/MocA-like oxidoreductase C-terminal" evidence="3">
    <location>
        <begin position="141"/>
        <end position="352"/>
    </location>
</feature>
<dbReference type="InterPro" id="IPR036291">
    <property type="entry name" value="NAD(P)-bd_dom_sf"/>
</dbReference>
<dbReference type="Gene3D" id="3.30.360.10">
    <property type="entry name" value="Dihydrodipicolinate Reductase, domain 2"/>
    <property type="match status" value="1"/>
</dbReference>
<evidence type="ECO:0000313" key="5">
    <source>
        <dbReference type="Proteomes" id="UP000033140"/>
    </source>
</evidence>
<evidence type="ECO:0000259" key="3">
    <source>
        <dbReference type="Pfam" id="PF02894"/>
    </source>
</evidence>
<dbReference type="SUPFAM" id="SSF51735">
    <property type="entry name" value="NAD(P)-binding Rossmann-fold domains"/>
    <property type="match status" value="1"/>
</dbReference>
<gene>
    <name evidence="4" type="ORF">G7K_0980-t1</name>
</gene>
<dbReference type="OMA" id="VPDMTRW"/>
<dbReference type="PANTHER" id="PTHR43377">
    <property type="entry name" value="BILIVERDIN REDUCTASE A"/>
    <property type="match status" value="1"/>
</dbReference>
<dbReference type="Pfam" id="PF01408">
    <property type="entry name" value="GFO_IDH_MocA"/>
    <property type="match status" value="1"/>
</dbReference>
<evidence type="ECO:0000313" key="4">
    <source>
        <dbReference type="EMBL" id="GAO46758.1"/>
    </source>
</evidence>
<feature type="region of interest" description="Disordered" evidence="1">
    <location>
        <begin position="349"/>
        <end position="375"/>
    </location>
</feature>
<organism evidence="4 5">
    <name type="scientific">Saitoella complicata (strain BCRC 22490 / CBS 7301 / JCM 7358 / NBRC 10748 / NRRL Y-17804)</name>
    <dbReference type="NCBI Taxonomy" id="698492"/>
    <lineage>
        <taxon>Eukaryota</taxon>
        <taxon>Fungi</taxon>
        <taxon>Dikarya</taxon>
        <taxon>Ascomycota</taxon>
        <taxon>Taphrinomycotina</taxon>
        <taxon>Taphrinomycotina incertae sedis</taxon>
        <taxon>Saitoella</taxon>
    </lineage>
</organism>
<reference evidence="4 5" key="1">
    <citation type="journal article" date="2011" name="J. Gen. Appl. Microbiol.">
        <title>Draft genome sequencing of the enigmatic yeast Saitoella complicata.</title>
        <authorList>
            <person name="Nishida H."/>
            <person name="Hamamoto M."/>
            <person name="Sugiyama J."/>
        </authorList>
    </citation>
    <scope>NUCLEOTIDE SEQUENCE [LARGE SCALE GENOMIC DNA]</scope>
    <source>
        <strain evidence="4 5">NRRL Y-17804</strain>
    </source>
</reference>
<comment type="caution">
    <text evidence="4">The sequence shown here is derived from an EMBL/GenBank/DDBJ whole genome shotgun (WGS) entry which is preliminary data.</text>
</comment>
<proteinExistence type="predicted"/>
<evidence type="ECO:0000256" key="1">
    <source>
        <dbReference type="SAM" id="MobiDB-lite"/>
    </source>
</evidence>
<dbReference type="PANTHER" id="PTHR43377:SF1">
    <property type="entry name" value="BILIVERDIN REDUCTASE A"/>
    <property type="match status" value="1"/>
</dbReference>
<dbReference type="InterPro" id="IPR051450">
    <property type="entry name" value="Gfo/Idh/MocA_Oxidoreductases"/>
</dbReference>
<reference evidence="4 5" key="3">
    <citation type="journal article" date="2015" name="Genome Announc.">
        <title>Draft Genome Sequence of the Archiascomycetous Yeast Saitoella complicata.</title>
        <authorList>
            <person name="Yamauchi K."/>
            <person name="Kondo S."/>
            <person name="Hamamoto M."/>
            <person name="Takahashi Y."/>
            <person name="Ogura Y."/>
            <person name="Hayashi T."/>
            <person name="Nishida H."/>
        </authorList>
    </citation>
    <scope>NUCLEOTIDE SEQUENCE [LARGE SCALE GENOMIC DNA]</scope>
    <source>
        <strain evidence="4 5">NRRL Y-17804</strain>
    </source>
</reference>
<dbReference type="InterPro" id="IPR000683">
    <property type="entry name" value="Gfo/Idh/MocA-like_OxRdtase_N"/>
</dbReference>
<dbReference type="STRING" id="698492.A0A0E9NAC9"/>
<accession>A0A0E9NAC9</accession>
<feature type="domain" description="Gfo/Idh/MocA-like oxidoreductase N-terminal" evidence="2">
    <location>
        <begin position="6"/>
        <end position="122"/>
    </location>
</feature>
<dbReference type="EMBL" id="BACD03000005">
    <property type="protein sequence ID" value="GAO46758.1"/>
    <property type="molecule type" value="Genomic_DNA"/>
</dbReference>
<sequence>MSQPVHIAVIGAAGLIGLRHVSHILSEPSTHLTAILDPTPAGQTLASTHSIPNSPTLDALLDAMKTGEVRVDAAIVATPNHTHVEIGMALVEAGITVLVEKPISTDTESARKLVEASKKNGSGKLLVGHHRRFNPYLRAAKKCMTSNSLGRIIAVQGTWALLKDVEYFKLGAWRTKKGQGGPVLINMIHEVDNLLYLFGDITRVYVEKGENTRDHECEETAAMTLKFKSGAVGTFLLSDAVASPYNWESATGENPAIPAQHQCVYTIMGTEGSISLPELKRWYYTGGSWTTPFLSDMSLREEVDDVPPFTLQLRNLVGVHRGEEEPMCSGDEGYKDLVVIEAIVESMETGKPKLKQKPSQDRPNTDIIPQKKTAA</sequence>
<dbReference type="GO" id="GO:0000166">
    <property type="term" value="F:nucleotide binding"/>
    <property type="evidence" value="ECO:0007669"/>
    <property type="project" value="InterPro"/>
</dbReference>
<dbReference type="SUPFAM" id="SSF55347">
    <property type="entry name" value="Glyceraldehyde-3-phosphate dehydrogenase-like, C-terminal domain"/>
    <property type="match status" value="1"/>
</dbReference>
<reference evidence="4 5" key="2">
    <citation type="journal article" date="2014" name="J. Gen. Appl. Microbiol.">
        <title>The early diverging ascomycetous budding yeast Saitoella complicata has three histone deacetylases belonging to the Clr6, Hos2, and Rpd3 lineages.</title>
        <authorList>
            <person name="Nishida H."/>
            <person name="Matsumoto T."/>
            <person name="Kondo S."/>
            <person name="Hamamoto M."/>
            <person name="Yoshikawa H."/>
        </authorList>
    </citation>
    <scope>NUCLEOTIDE SEQUENCE [LARGE SCALE GENOMIC DNA]</scope>
    <source>
        <strain evidence="4 5">NRRL Y-17804</strain>
    </source>
</reference>
<dbReference type="Proteomes" id="UP000033140">
    <property type="component" value="Unassembled WGS sequence"/>
</dbReference>
<keyword evidence="5" id="KW-1185">Reference proteome</keyword>
<evidence type="ECO:0008006" key="6">
    <source>
        <dbReference type="Google" id="ProtNLM"/>
    </source>
</evidence>
<dbReference type="Gene3D" id="3.40.50.720">
    <property type="entry name" value="NAD(P)-binding Rossmann-like Domain"/>
    <property type="match status" value="1"/>
</dbReference>
<name>A0A0E9NAC9_SAICN</name>
<dbReference type="Pfam" id="PF02894">
    <property type="entry name" value="GFO_IDH_MocA_C"/>
    <property type="match status" value="1"/>
</dbReference>
<evidence type="ECO:0000259" key="2">
    <source>
        <dbReference type="Pfam" id="PF01408"/>
    </source>
</evidence>
<dbReference type="InterPro" id="IPR004104">
    <property type="entry name" value="Gfo/Idh/MocA-like_OxRdtase_C"/>
</dbReference>
<dbReference type="AlphaFoldDB" id="A0A0E9NAC9"/>